<dbReference type="InterPro" id="IPR001509">
    <property type="entry name" value="Epimerase_deHydtase"/>
</dbReference>
<dbReference type="InterPro" id="IPR015422">
    <property type="entry name" value="PyrdxlP-dep_Trfase_small"/>
</dbReference>
<name>A0A0G4HRE4_9ALVE</name>
<dbReference type="InterPro" id="IPR036291">
    <property type="entry name" value="NAD(P)-bd_dom_sf"/>
</dbReference>
<dbReference type="VEuPathDB" id="CryptoDB:Cvel_30606"/>
<dbReference type="InterPro" id="IPR000653">
    <property type="entry name" value="DegT/StrS_aminotransferase"/>
</dbReference>
<dbReference type="Gene3D" id="3.90.25.10">
    <property type="entry name" value="UDP-galactose 4-epimerase, domain 1"/>
    <property type="match status" value="1"/>
</dbReference>
<dbReference type="EMBL" id="CDMZ01003577">
    <property type="protein sequence ID" value="CEM46872.1"/>
    <property type="molecule type" value="Genomic_DNA"/>
</dbReference>
<sequence>MSELKELLSREFNARQAEQKKTKQAYRFPLGQDVYGEDELLAMADVILSGQLTLSDRVAECEKRFAETVGVPYACMVNSGSSANLLAMQALCSPTRLAHLRKGDEVLIPAVCWSTSLYPILQCGMKPVWVDVDPETMNISVDQLKKKISPRTKGIVLVHILGNSTDMREVMELVRRHSLLVLEDTCESLGSFYDLQDGGGKRFLGTFGDFGTFSFFFSHHITSGEGGMVCCKTLDDYNFLRSLRAHGWTRHLTNRKDVEAQYPGLDPRFLFIHLGFNLRPLEVQGAMATVQLNRLSTFNAARRANFRRVREKLEADPRYHSTMTLMKASSHCDPAWFGFPIILKPGLGTQLRDYLQHLSANGVENRPILSGNFLRQPVCDTHMCGEDPALFPGAEVIHNRGFFIAAHCHELPDAEIEFLCTTLLSFDFRRRDRILVTGADGMTGSAIRRVVAQEGLATEHRVWVFVGRKDADLRDEKAVREMFATHQPSKVIHCAARISSVAEMTASPVEFWLDNIAMNNNVLKVAAEGRCRLVSVLSSVMMPPNVTYPADESALEGGLPKGASESYGFAKRALMQLTRWYRQQYGLKFSCVVPSNIFGPQGDFRAESAPLVNALVGKAVRAGTSDGRPPELSVFGSGKPERQLLFSEDLARVLIWAVDNLDDPDPVCVAGEELSVREVAEAVKAETKMAGEIVFDTSKPDGPLKRTVDCSKLKRLAGPAFRLTPFKEALSRTVHWYKEALREASNMPTGVASRHAMKLY</sequence>
<gene>
    <name evidence="2" type="ORF">Cvel_30606</name>
</gene>
<dbReference type="PANTHER" id="PTHR43238:SF1">
    <property type="entry name" value="GDP-L-FUCOSE SYNTHASE"/>
    <property type="match status" value="1"/>
</dbReference>
<feature type="domain" description="NAD-dependent epimerase/dehydratase" evidence="1">
    <location>
        <begin position="434"/>
        <end position="663"/>
    </location>
</feature>
<dbReference type="AlphaFoldDB" id="A0A0G4HRE4"/>
<reference evidence="2" key="1">
    <citation type="submission" date="2014-11" db="EMBL/GenBank/DDBJ databases">
        <authorList>
            <person name="Otto D Thomas"/>
            <person name="Naeem Raeece"/>
        </authorList>
    </citation>
    <scope>NUCLEOTIDE SEQUENCE</scope>
</reference>
<dbReference type="InterPro" id="IPR015424">
    <property type="entry name" value="PyrdxlP-dep_Trfase"/>
</dbReference>
<dbReference type="SUPFAM" id="SSF51735">
    <property type="entry name" value="NAD(P)-binding Rossmann-fold domains"/>
    <property type="match status" value="1"/>
</dbReference>
<dbReference type="PANTHER" id="PTHR43238">
    <property type="entry name" value="GDP-L-FUCOSE SYNTHASE"/>
    <property type="match status" value="1"/>
</dbReference>
<dbReference type="InterPro" id="IPR015421">
    <property type="entry name" value="PyrdxlP-dep_Trfase_major"/>
</dbReference>
<protein>
    <recommendedName>
        <fullName evidence="1">NAD-dependent epimerase/dehydratase domain-containing protein</fullName>
    </recommendedName>
</protein>
<proteinExistence type="predicted"/>
<dbReference type="CDD" id="cd00616">
    <property type="entry name" value="AHBA_syn"/>
    <property type="match status" value="1"/>
</dbReference>
<dbReference type="Gene3D" id="3.40.50.720">
    <property type="entry name" value="NAD(P)-binding Rossmann-like Domain"/>
    <property type="match status" value="1"/>
</dbReference>
<evidence type="ECO:0000259" key="1">
    <source>
        <dbReference type="Pfam" id="PF01370"/>
    </source>
</evidence>
<dbReference type="GO" id="GO:0050577">
    <property type="term" value="F:GDP-L-fucose synthase activity"/>
    <property type="evidence" value="ECO:0007669"/>
    <property type="project" value="TreeGrafter"/>
</dbReference>
<evidence type="ECO:0000313" key="2">
    <source>
        <dbReference type="EMBL" id="CEM46872.1"/>
    </source>
</evidence>
<dbReference type="Pfam" id="PF01370">
    <property type="entry name" value="Epimerase"/>
    <property type="match status" value="1"/>
</dbReference>
<dbReference type="Gene3D" id="3.90.1150.10">
    <property type="entry name" value="Aspartate Aminotransferase, domain 1"/>
    <property type="match status" value="1"/>
</dbReference>
<dbReference type="SUPFAM" id="SSF53383">
    <property type="entry name" value="PLP-dependent transferases"/>
    <property type="match status" value="1"/>
</dbReference>
<organism evidence="2">
    <name type="scientific">Chromera velia CCMP2878</name>
    <dbReference type="NCBI Taxonomy" id="1169474"/>
    <lineage>
        <taxon>Eukaryota</taxon>
        <taxon>Sar</taxon>
        <taxon>Alveolata</taxon>
        <taxon>Colpodellida</taxon>
        <taxon>Chromeraceae</taxon>
        <taxon>Chromera</taxon>
    </lineage>
</organism>
<accession>A0A0G4HRE4</accession>
<dbReference type="Pfam" id="PF01041">
    <property type="entry name" value="DegT_DnrJ_EryC1"/>
    <property type="match status" value="1"/>
</dbReference>
<dbReference type="Gene3D" id="3.40.640.10">
    <property type="entry name" value="Type I PLP-dependent aspartate aminotransferase-like (Major domain)"/>
    <property type="match status" value="1"/>
</dbReference>